<evidence type="ECO:0000313" key="1">
    <source>
        <dbReference type="EMBL" id="UJG44104.1"/>
    </source>
</evidence>
<gene>
    <name evidence="1" type="ORF">K9W46_02725</name>
</gene>
<name>A0A9Y1BTJ2_9ARCH</name>
<reference evidence="1" key="1">
    <citation type="journal article" date="2022" name="Nat. Microbiol.">
        <title>Unique mobile elements and scalable gene flow at the prokaryote-eukaryote boundary revealed by circularized Asgard archaea genomes.</title>
        <authorList>
            <person name="Wu F."/>
            <person name="Speth D.R."/>
            <person name="Philosof A."/>
            <person name="Cremiere A."/>
            <person name="Narayanan A."/>
            <person name="Barco R.A."/>
            <person name="Connon S.A."/>
            <person name="Amend J.P."/>
            <person name="Antoshechkin I.A."/>
            <person name="Orphan V.J."/>
        </authorList>
    </citation>
    <scope>NUCLEOTIDE SEQUENCE</scope>
    <source>
        <strain evidence="1">PR6</strain>
    </source>
</reference>
<sequence length="159" mass="18955">MGNKIIEEKEEKNNFYLSIIPRNTPPRRNYKIKKVPFMEFRDNKIQGVVSSGSSFERVYVCVINLEDKTFTCHTNNNRPCGGLRERMCSHIKALLDVALRNQETELLFMQYDFDFFDPDGSRRYSDVFTRFQEQLHFLEIKMDEKENFPEMNWFVGDLS</sequence>
<protein>
    <submittedName>
        <fullName evidence="1">Uncharacterized protein</fullName>
    </submittedName>
</protein>
<dbReference type="AlphaFoldDB" id="A0A9Y1BTJ2"/>
<proteinExistence type="predicted"/>
<dbReference type="EMBL" id="CP084167">
    <property type="protein sequence ID" value="UJG44104.1"/>
    <property type="molecule type" value="Genomic_DNA"/>
</dbReference>
<accession>A0A9Y1BTJ2</accession>
<dbReference type="Proteomes" id="UP001200513">
    <property type="component" value="Chromosome"/>
</dbReference>
<organism evidence="1">
    <name type="scientific">Candidatus Heimdallarchaeum endolithica</name>
    <dbReference type="NCBI Taxonomy" id="2876572"/>
    <lineage>
        <taxon>Archaea</taxon>
        <taxon>Promethearchaeati</taxon>
        <taxon>Candidatus Heimdallarchaeota</taxon>
        <taxon>Candidatus Heimdallarchaeia (ex Rinke et al. 2021) (nom. nud.)</taxon>
        <taxon>Candidatus Heimdallarchaeales</taxon>
        <taxon>Candidatus Heimdallarchaeaceae</taxon>
        <taxon>Candidatus Heimdallarchaeum</taxon>
    </lineage>
</organism>